<dbReference type="EMBL" id="LT859958">
    <property type="protein sequence ID" value="SMX53299.1"/>
    <property type="molecule type" value="Genomic_DNA"/>
</dbReference>
<dbReference type="AlphaFoldDB" id="A0A1Y6K3Y7"/>
<name>A0A1Y6K3Y7_9CHLR</name>
<dbReference type="KEGG" id="abat:CFX1CAM_0233"/>
<accession>A0A1Y6K3Y7</accession>
<sequence>MSFSPPLWVFDSIEIEMVCRKLYHFADVRLIFPRITI</sequence>
<proteinExistence type="predicted"/>
<dbReference type="Proteomes" id="UP000195514">
    <property type="component" value="Chromosome I"/>
</dbReference>
<reference evidence="2" key="1">
    <citation type="submission" date="2017-05" db="EMBL/GenBank/DDBJ databases">
        <authorList>
            <person name="Kirkegaard R."/>
            <person name="Mcilroy J S."/>
        </authorList>
    </citation>
    <scope>NUCLEOTIDE SEQUENCE [LARGE SCALE GENOMIC DNA]</scope>
</reference>
<gene>
    <name evidence="1" type="ORF">CFX1CAM_0233</name>
</gene>
<protein>
    <submittedName>
        <fullName evidence="1">Uncharacterized protein</fullName>
    </submittedName>
</protein>
<evidence type="ECO:0000313" key="1">
    <source>
        <dbReference type="EMBL" id="SMX53299.1"/>
    </source>
</evidence>
<organism evidence="1 2">
    <name type="scientific">Candidatus Brevifilum fermentans</name>
    <dbReference type="NCBI Taxonomy" id="1986204"/>
    <lineage>
        <taxon>Bacteria</taxon>
        <taxon>Bacillati</taxon>
        <taxon>Chloroflexota</taxon>
        <taxon>Anaerolineae</taxon>
        <taxon>Anaerolineales</taxon>
        <taxon>Anaerolineaceae</taxon>
        <taxon>Candidatus Brevifilum</taxon>
    </lineage>
</organism>
<evidence type="ECO:0000313" key="2">
    <source>
        <dbReference type="Proteomes" id="UP000195514"/>
    </source>
</evidence>
<keyword evidence="2" id="KW-1185">Reference proteome</keyword>